<dbReference type="RefSeq" id="WP_096751843.1">
    <property type="nucleotide sequence ID" value="NZ_CADEPO010000015.1"/>
</dbReference>
<dbReference type="AlphaFoldDB" id="A0A2A7SB19"/>
<comment type="caution">
    <text evidence="4">The sequence shown here is derived from an EMBL/GenBank/DDBJ whole genome shotgun (WGS) entry which is preliminary data.</text>
</comment>
<evidence type="ECO:0000313" key="4">
    <source>
        <dbReference type="EMBL" id="PEH40728.1"/>
    </source>
</evidence>
<organism evidence="4 5">
    <name type="scientific">Burkholderia gladioli</name>
    <name type="common">Pseudomonas marginata</name>
    <name type="synonym">Phytomonas marginata</name>
    <dbReference type="NCBI Taxonomy" id="28095"/>
    <lineage>
        <taxon>Bacteria</taxon>
        <taxon>Pseudomonadati</taxon>
        <taxon>Pseudomonadota</taxon>
        <taxon>Betaproteobacteria</taxon>
        <taxon>Burkholderiales</taxon>
        <taxon>Burkholderiaceae</taxon>
        <taxon>Burkholderia</taxon>
    </lineage>
</organism>
<accession>A0A2A7SB19</accession>
<keyword evidence="2" id="KW-0560">Oxidoreductase</keyword>
<evidence type="ECO:0000256" key="1">
    <source>
        <dbReference type="ARBA" id="ARBA00001954"/>
    </source>
</evidence>
<dbReference type="PANTHER" id="PTHR10696:SF21">
    <property type="entry name" value="TAUD_TFDA-LIKE DOMAIN-CONTAINING PROTEIN"/>
    <property type="match status" value="1"/>
</dbReference>
<dbReference type="Pfam" id="PF02668">
    <property type="entry name" value="TauD"/>
    <property type="match status" value="1"/>
</dbReference>
<dbReference type="Gene3D" id="3.60.130.10">
    <property type="entry name" value="Clavaminate synthase-like"/>
    <property type="match status" value="1"/>
</dbReference>
<dbReference type="InterPro" id="IPR003819">
    <property type="entry name" value="TauD/TfdA-like"/>
</dbReference>
<feature type="domain" description="TauD/TfdA-like" evidence="3">
    <location>
        <begin position="62"/>
        <end position="359"/>
    </location>
</feature>
<dbReference type="InterPro" id="IPR042098">
    <property type="entry name" value="TauD-like_sf"/>
</dbReference>
<evidence type="ECO:0000313" key="5">
    <source>
        <dbReference type="Proteomes" id="UP000220629"/>
    </source>
</evidence>
<reference evidence="5" key="1">
    <citation type="submission" date="2017-09" db="EMBL/GenBank/DDBJ databases">
        <title>FDA dAtabase for Regulatory Grade micrObial Sequences (FDA-ARGOS): Supporting development and validation of Infectious Disease Dx tests.</title>
        <authorList>
            <person name="Minogue T."/>
            <person name="Wolcott M."/>
            <person name="Wasieloski L."/>
            <person name="Aguilar W."/>
            <person name="Moore D."/>
            <person name="Tallon L."/>
            <person name="Sadzewicz L."/>
            <person name="Ott S."/>
            <person name="Zhao X."/>
            <person name="Nagaraj S."/>
            <person name="Vavikolanu K."/>
            <person name="Aluvathingal J."/>
            <person name="Nadendla S."/>
            <person name="Sichtig H."/>
        </authorList>
    </citation>
    <scope>NUCLEOTIDE SEQUENCE [LARGE SCALE GENOMIC DNA]</scope>
    <source>
        <strain evidence="5">FDAARGOS_390</strain>
    </source>
</reference>
<dbReference type="GO" id="GO:0016706">
    <property type="term" value="F:2-oxoglutarate-dependent dioxygenase activity"/>
    <property type="evidence" value="ECO:0007669"/>
    <property type="project" value="UniProtKB-ARBA"/>
</dbReference>
<proteinExistence type="predicted"/>
<dbReference type="InterPro" id="IPR050411">
    <property type="entry name" value="AlphaKG_dependent_hydroxylases"/>
</dbReference>
<dbReference type="SUPFAM" id="SSF51197">
    <property type="entry name" value="Clavaminate synthase-like"/>
    <property type="match status" value="1"/>
</dbReference>
<evidence type="ECO:0000256" key="2">
    <source>
        <dbReference type="ARBA" id="ARBA00023002"/>
    </source>
</evidence>
<evidence type="ECO:0000259" key="3">
    <source>
        <dbReference type="Pfam" id="PF02668"/>
    </source>
</evidence>
<name>A0A2A7SB19_BURGA</name>
<dbReference type="EMBL" id="PDDY01000001">
    <property type="protein sequence ID" value="PEH40728.1"/>
    <property type="molecule type" value="Genomic_DNA"/>
</dbReference>
<gene>
    <name evidence="4" type="ORF">CRM94_00250</name>
</gene>
<protein>
    <submittedName>
        <fullName evidence="4">Syringomycin synthesis regulator SyrP</fullName>
    </submittedName>
</protein>
<dbReference type="Proteomes" id="UP000220629">
    <property type="component" value="Unassembled WGS sequence"/>
</dbReference>
<dbReference type="PANTHER" id="PTHR10696">
    <property type="entry name" value="GAMMA-BUTYROBETAINE HYDROXYLASE-RELATED"/>
    <property type="match status" value="1"/>
</dbReference>
<comment type="cofactor">
    <cofactor evidence="1">
        <name>Fe(2+)</name>
        <dbReference type="ChEBI" id="CHEBI:29033"/>
    </cofactor>
</comment>
<sequence>MSALAPPALHPAAARLGADTVRCAPAVAGRSVPLLIEPVDPALAELYDSTGSSGATDAFVAWFRERRADIDTLLAEYGALLLRGFALPDTAAFGRLGALFAPYANGYTAGAAPRRQVAGDVYESTRMPPPFKIGLHQEMAYMPSFPRLLAFYCRKPADSGGETPICDMRRLTARLPAGLRERFAARGVMYLRNFAAPGDRAERLAANPNLPFAEYHRPWDEAFGTAEREQAQALCEARGLGWRWLGDGSLTVSHVGPALRRHPRTGETVWFNQASAQHPNPRSMGDFSFRHLQRRYAGRAAFPYEIRYGDGAPMPAADLDAVYDAFDAEEVAFAWRTGDLMIVDNMLVAHGRNPFRGTRDTQVMLLD</sequence>